<dbReference type="Pfam" id="PF01549">
    <property type="entry name" value="ShK"/>
    <property type="match status" value="2"/>
</dbReference>
<evidence type="ECO:0000259" key="2">
    <source>
        <dbReference type="PROSITE" id="PS51670"/>
    </source>
</evidence>
<dbReference type="OMA" id="ECHSNAN"/>
<reference evidence="3 4" key="1">
    <citation type="journal article" date="2011" name="Science">
        <title>The ecoresponsive genome of Daphnia pulex.</title>
        <authorList>
            <person name="Colbourne J.K."/>
            <person name="Pfrender M.E."/>
            <person name="Gilbert D."/>
            <person name="Thomas W.K."/>
            <person name="Tucker A."/>
            <person name="Oakley T.H."/>
            <person name="Tokishita S."/>
            <person name="Aerts A."/>
            <person name="Arnold G.J."/>
            <person name="Basu M.K."/>
            <person name="Bauer D.J."/>
            <person name="Caceres C.E."/>
            <person name="Carmel L."/>
            <person name="Casola C."/>
            <person name="Choi J.H."/>
            <person name="Detter J.C."/>
            <person name="Dong Q."/>
            <person name="Dusheyko S."/>
            <person name="Eads B.D."/>
            <person name="Frohlich T."/>
            <person name="Geiler-Samerotte K.A."/>
            <person name="Gerlach D."/>
            <person name="Hatcher P."/>
            <person name="Jogdeo S."/>
            <person name="Krijgsveld J."/>
            <person name="Kriventseva E.V."/>
            <person name="Kultz D."/>
            <person name="Laforsch C."/>
            <person name="Lindquist E."/>
            <person name="Lopez J."/>
            <person name="Manak J.R."/>
            <person name="Muller J."/>
            <person name="Pangilinan J."/>
            <person name="Patwardhan R.P."/>
            <person name="Pitluck S."/>
            <person name="Pritham E.J."/>
            <person name="Rechtsteiner A."/>
            <person name="Rho M."/>
            <person name="Rogozin I.B."/>
            <person name="Sakarya O."/>
            <person name="Salamov A."/>
            <person name="Schaack S."/>
            <person name="Shapiro H."/>
            <person name="Shiga Y."/>
            <person name="Skalitzky C."/>
            <person name="Smith Z."/>
            <person name="Souvorov A."/>
            <person name="Sung W."/>
            <person name="Tang Z."/>
            <person name="Tsuchiya D."/>
            <person name="Tu H."/>
            <person name="Vos H."/>
            <person name="Wang M."/>
            <person name="Wolf Y.I."/>
            <person name="Yamagata H."/>
            <person name="Yamada T."/>
            <person name="Ye Y."/>
            <person name="Shaw J.R."/>
            <person name="Andrews J."/>
            <person name="Crease T.J."/>
            <person name="Tang H."/>
            <person name="Lucas S.M."/>
            <person name="Robertson H.M."/>
            <person name="Bork P."/>
            <person name="Koonin E.V."/>
            <person name="Zdobnov E.M."/>
            <person name="Grigoriev I.V."/>
            <person name="Lynch M."/>
            <person name="Boore J.L."/>
        </authorList>
    </citation>
    <scope>NUCLEOTIDE SEQUENCE [LARGE SCALE GENOMIC DNA]</scope>
</reference>
<name>E9G4J4_DAPPU</name>
<accession>E9G4J4</accession>
<keyword evidence="4" id="KW-1185">Reference proteome</keyword>
<feature type="domain" description="ShKT" evidence="2">
    <location>
        <begin position="37"/>
        <end position="79"/>
    </location>
</feature>
<dbReference type="SMART" id="SM00254">
    <property type="entry name" value="ShKT"/>
    <property type="match status" value="2"/>
</dbReference>
<feature type="domain" description="ShKT" evidence="2">
    <location>
        <begin position="82"/>
        <end position="118"/>
    </location>
</feature>
<dbReference type="PROSITE" id="PS51670">
    <property type="entry name" value="SHKT"/>
    <property type="match status" value="2"/>
</dbReference>
<dbReference type="HOGENOM" id="CLU_2075477_0_0_1"/>
<dbReference type="AlphaFoldDB" id="E9G4J4"/>
<dbReference type="PhylomeDB" id="E9G4J4"/>
<evidence type="ECO:0000256" key="1">
    <source>
        <dbReference type="PROSITE-ProRule" id="PRU01005"/>
    </source>
</evidence>
<evidence type="ECO:0000313" key="4">
    <source>
        <dbReference type="Proteomes" id="UP000000305"/>
    </source>
</evidence>
<dbReference type="Gene3D" id="1.10.10.1940">
    <property type="match status" value="1"/>
</dbReference>
<dbReference type="EMBL" id="GL732532">
    <property type="protein sequence ID" value="EFX85314.1"/>
    <property type="molecule type" value="Genomic_DNA"/>
</dbReference>
<dbReference type="OrthoDB" id="5920234at2759"/>
<comment type="caution">
    <text evidence="1">Lacks conserved residue(s) required for the propagation of feature annotation.</text>
</comment>
<organism evidence="3 4">
    <name type="scientific">Daphnia pulex</name>
    <name type="common">Water flea</name>
    <dbReference type="NCBI Taxonomy" id="6669"/>
    <lineage>
        <taxon>Eukaryota</taxon>
        <taxon>Metazoa</taxon>
        <taxon>Ecdysozoa</taxon>
        <taxon>Arthropoda</taxon>
        <taxon>Crustacea</taxon>
        <taxon>Branchiopoda</taxon>
        <taxon>Diplostraca</taxon>
        <taxon>Cladocera</taxon>
        <taxon>Anomopoda</taxon>
        <taxon>Daphniidae</taxon>
        <taxon>Daphnia</taxon>
    </lineage>
</organism>
<dbReference type="InParanoid" id="E9G4J4"/>
<dbReference type="KEGG" id="dpx:DAPPUDRAFT_314049"/>
<evidence type="ECO:0000313" key="3">
    <source>
        <dbReference type="EMBL" id="EFX85314.1"/>
    </source>
</evidence>
<gene>
    <name evidence="3" type="ORF">DAPPUDRAFT_314049</name>
</gene>
<proteinExistence type="predicted"/>
<protein>
    <recommendedName>
        <fullName evidence="2">ShKT domain-containing protein</fullName>
    </recommendedName>
</protein>
<dbReference type="Proteomes" id="UP000000305">
    <property type="component" value="Unassembled WGS sequence"/>
</dbReference>
<sequence length="118" mass="13296">MEITGLFWQIDTLRINRLYNCPTPYKPPPPKVTYDNVDDNAEYAESCPWWASGGECTKNPSFMNANCKKSCGITDNSVCPSCQDKSSYCPSWAATGYCTYSEAMAYMYLNCRKSCEVC</sequence>
<dbReference type="InterPro" id="IPR003582">
    <property type="entry name" value="ShKT_dom"/>
</dbReference>